<accession>A0A915K641</accession>
<proteinExistence type="predicted"/>
<protein>
    <submittedName>
        <fullName evidence="2">Uncharacterized protein</fullName>
    </submittedName>
</protein>
<keyword evidence="1" id="KW-1185">Reference proteome</keyword>
<evidence type="ECO:0000313" key="1">
    <source>
        <dbReference type="Proteomes" id="UP000887565"/>
    </source>
</evidence>
<dbReference type="AlphaFoldDB" id="A0A915K641"/>
<evidence type="ECO:0000313" key="2">
    <source>
        <dbReference type="WBParaSite" id="nRc.2.0.1.t33803-RA"/>
    </source>
</evidence>
<organism evidence="1 2">
    <name type="scientific">Romanomermis culicivorax</name>
    <name type="common">Nematode worm</name>
    <dbReference type="NCBI Taxonomy" id="13658"/>
    <lineage>
        <taxon>Eukaryota</taxon>
        <taxon>Metazoa</taxon>
        <taxon>Ecdysozoa</taxon>
        <taxon>Nematoda</taxon>
        <taxon>Enoplea</taxon>
        <taxon>Dorylaimia</taxon>
        <taxon>Mermithida</taxon>
        <taxon>Mermithoidea</taxon>
        <taxon>Mermithidae</taxon>
        <taxon>Romanomermis</taxon>
    </lineage>
</organism>
<reference evidence="2" key="1">
    <citation type="submission" date="2022-11" db="UniProtKB">
        <authorList>
            <consortium name="WormBaseParasite"/>
        </authorList>
    </citation>
    <scope>IDENTIFICATION</scope>
</reference>
<dbReference type="Proteomes" id="UP000887565">
    <property type="component" value="Unplaced"/>
</dbReference>
<sequence length="109" mass="12581">MIVRQGHQMVNGKWFRNRGVFVLKSDSFGSSEYRIPDFRRSQRISGVVSNAFINCKDAHPSKTGFLLATIKLESESSGQATLILHYKTIVMRSNNKMKVYLLFMTKRDY</sequence>
<dbReference type="WBParaSite" id="nRc.2.0.1.t33803-RA">
    <property type="protein sequence ID" value="nRc.2.0.1.t33803-RA"/>
    <property type="gene ID" value="nRc.2.0.1.g33803"/>
</dbReference>
<name>A0A915K641_ROMCU</name>